<protein>
    <submittedName>
        <fullName evidence="4">Tyrosine-type recombinase/integrase</fullName>
    </submittedName>
</protein>
<evidence type="ECO:0000313" key="5">
    <source>
        <dbReference type="Proteomes" id="UP000438106"/>
    </source>
</evidence>
<evidence type="ECO:0000313" key="4">
    <source>
        <dbReference type="EMBL" id="MVS97900.1"/>
    </source>
</evidence>
<dbReference type="Proteomes" id="UP000438106">
    <property type="component" value="Unassembled WGS sequence"/>
</dbReference>
<reference evidence="4 5" key="1">
    <citation type="submission" date="2019-12" db="EMBL/GenBank/DDBJ databases">
        <title>Devosia maris sp. nov., isolated from the deep seawater.</title>
        <authorList>
            <person name="Liu Y."/>
        </authorList>
    </citation>
    <scope>NUCLEOTIDE SEQUENCE [LARGE SCALE GENOMIC DNA]</scope>
    <source>
        <strain evidence="4 5">L53-10-65</strain>
    </source>
</reference>
<dbReference type="InterPro" id="IPR013762">
    <property type="entry name" value="Integrase-like_cat_sf"/>
</dbReference>
<evidence type="ECO:0000256" key="1">
    <source>
        <dbReference type="ARBA" id="ARBA00023125"/>
    </source>
</evidence>
<dbReference type="InterPro" id="IPR011010">
    <property type="entry name" value="DNA_brk_join_enz"/>
</dbReference>
<dbReference type="Gene3D" id="1.10.443.10">
    <property type="entry name" value="Intergrase catalytic core"/>
    <property type="match status" value="1"/>
</dbReference>
<gene>
    <name evidence="4" type="ORF">GO014_02490</name>
</gene>
<evidence type="ECO:0000259" key="3">
    <source>
        <dbReference type="PROSITE" id="PS51898"/>
    </source>
</evidence>
<evidence type="ECO:0000256" key="2">
    <source>
        <dbReference type="ARBA" id="ARBA00023172"/>
    </source>
</evidence>
<dbReference type="SUPFAM" id="SSF56349">
    <property type="entry name" value="DNA breaking-rejoining enzymes"/>
    <property type="match status" value="1"/>
</dbReference>
<dbReference type="GO" id="GO:0015074">
    <property type="term" value="P:DNA integration"/>
    <property type="evidence" value="ECO:0007669"/>
    <property type="project" value="InterPro"/>
</dbReference>
<dbReference type="AlphaFoldDB" id="A0A7X3FNY6"/>
<comment type="caution">
    <text evidence="4">The sequence shown here is derived from an EMBL/GenBank/DDBJ whole genome shotgun (WGS) entry which is preliminary data.</text>
</comment>
<name>A0A7X3FNY6_9HYPH</name>
<keyword evidence="1" id="KW-0238">DNA-binding</keyword>
<feature type="domain" description="Tyr recombinase" evidence="3">
    <location>
        <begin position="231"/>
        <end position="428"/>
    </location>
</feature>
<dbReference type="GO" id="GO:0006310">
    <property type="term" value="P:DNA recombination"/>
    <property type="evidence" value="ECO:0007669"/>
    <property type="project" value="UniProtKB-KW"/>
</dbReference>
<dbReference type="InterPro" id="IPR010998">
    <property type="entry name" value="Integrase_recombinase_N"/>
</dbReference>
<dbReference type="InterPro" id="IPR002104">
    <property type="entry name" value="Integrase_catalytic"/>
</dbReference>
<organism evidence="4 5">
    <name type="scientific">Devosia marina</name>
    <dbReference type="NCBI Taxonomy" id="2683198"/>
    <lineage>
        <taxon>Bacteria</taxon>
        <taxon>Pseudomonadati</taxon>
        <taxon>Pseudomonadota</taxon>
        <taxon>Alphaproteobacteria</taxon>
        <taxon>Hyphomicrobiales</taxon>
        <taxon>Devosiaceae</taxon>
        <taxon>Devosia</taxon>
    </lineage>
</organism>
<dbReference type="PROSITE" id="PS51898">
    <property type="entry name" value="TYR_RECOMBINASE"/>
    <property type="match status" value="1"/>
</dbReference>
<dbReference type="Gene3D" id="1.10.150.130">
    <property type="match status" value="1"/>
</dbReference>
<dbReference type="EMBL" id="WQRF01000001">
    <property type="protein sequence ID" value="MVS97900.1"/>
    <property type="molecule type" value="Genomic_DNA"/>
</dbReference>
<keyword evidence="5" id="KW-1185">Reference proteome</keyword>
<keyword evidence="2" id="KW-0233">DNA recombination</keyword>
<dbReference type="GO" id="GO:0003677">
    <property type="term" value="F:DNA binding"/>
    <property type="evidence" value="ECO:0007669"/>
    <property type="project" value="UniProtKB-KW"/>
</dbReference>
<sequence length="434" mass="47367">MGKQPTSLIDTPSKRAKLAPRRNPYWQGIGGGRGGVSLGYRRSVGPGVWIGKIVFDGKRTEERLAAADDDGAEAGALPFRSAVTSALEWAKRKHAEIEDAAGARQSKVPTVESAISEYVIYRTGRSAREGANASGRLRKHVLADRVFSARPLAKLREPHFDAWRDKLPIEGTSAADEAETPIISRATFNRLASDLRAALNRAAERYRRELPAHVVAEIKIGTRALPLGETARKQILSDAQVLAIVRAAQDPEIDPEGDFGRMIAVLATGPRFNQAAGLNVVDLQIGAKRLMVPGAKKGRRARPKPPAAVPLDQTIIDLLAPAAAGRDPDAPLLERWGFKRGKGIGWERDKRVRWTDPNQLDEMWAATVKKAGAPAGAIPYSLRHSSIVRSLRKNIPIRIVASLHDTSTEMIEAHYGRYITEFTDEIARLGVLSL</sequence>
<accession>A0A7X3FNY6</accession>
<proteinExistence type="predicted"/>